<dbReference type="AlphaFoldDB" id="A0A7W2M583"/>
<dbReference type="PANTHER" id="PTHR45713:SF6">
    <property type="entry name" value="F5_8 TYPE C DOMAIN-CONTAINING PROTEIN"/>
    <property type="match status" value="1"/>
</dbReference>
<evidence type="ECO:0000256" key="1">
    <source>
        <dbReference type="ARBA" id="ARBA00002219"/>
    </source>
</evidence>
<dbReference type="EMBL" id="JACGLT010000006">
    <property type="protein sequence ID" value="MBA6152940.1"/>
    <property type="molecule type" value="Genomic_DNA"/>
</dbReference>
<gene>
    <name evidence="10" type="ORF">H3Z82_09410</name>
</gene>
<evidence type="ECO:0000256" key="3">
    <source>
        <dbReference type="ARBA" id="ARBA00011233"/>
    </source>
</evidence>
<evidence type="ECO:0000313" key="11">
    <source>
        <dbReference type="Proteomes" id="UP000541857"/>
    </source>
</evidence>
<dbReference type="Pfam" id="PF00754">
    <property type="entry name" value="F5_F8_type_C"/>
    <property type="match status" value="1"/>
</dbReference>
<dbReference type="GO" id="GO:0046872">
    <property type="term" value="F:metal ion binding"/>
    <property type="evidence" value="ECO:0007669"/>
    <property type="project" value="UniProtKB-KW"/>
</dbReference>
<dbReference type="InterPro" id="IPR006585">
    <property type="entry name" value="FTP1"/>
</dbReference>
<dbReference type="InterPro" id="IPR051941">
    <property type="entry name" value="BG_Antigen-Binding_Lectin"/>
</dbReference>
<dbReference type="SMART" id="SM00607">
    <property type="entry name" value="FTP"/>
    <property type="match status" value="1"/>
</dbReference>
<name>A0A7W2M583_9FLAO</name>
<evidence type="ECO:0000256" key="2">
    <source>
        <dbReference type="ARBA" id="ARBA00010147"/>
    </source>
</evidence>
<dbReference type="InterPro" id="IPR000421">
    <property type="entry name" value="FA58C"/>
</dbReference>
<organism evidence="10 11">
    <name type="scientific">Gelidibacter maritimus</name>
    <dbReference type="NCBI Taxonomy" id="2761487"/>
    <lineage>
        <taxon>Bacteria</taxon>
        <taxon>Pseudomonadati</taxon>
        <taxon>Bacteroidota</taxon>
        <taxon>Flavobacteriia</taxon>
        <taxon>Flavobacteriales</taxon>
        <taxon>Flavobacteriaceae</taxon>
        <taxon>Gelidibacter</taxon>
    </lineage>
</organism>
<dbReference type="Pfam" id="PF18962">
    <property type="entry name" value="Por_Secre_tail"/>
    <property type="match status" value="1"/>
</dbReference>
<protein>
    <submittedName>
        <fullName evidence="10">Discoidin domain-containing protein</fullName>
    </submittedName>
</protein>
<evidence type="ECO:0000256" key="4">
    <source>
        <dbReference type="ARBA" id="ARBA00022723"/>
    </source>
</evidence>
<dbReference type="InterPro" id="IPR008979">
    <property type="entry name" value="Galactose-bd-like_sf"/>
</dbReference>
<evidence type="ECO:0000256" key="6">
    <source>
        <dbReference type="ARBA" id="ARBA00022734"/>
    </source>
</evidence>
<evidence type="ECO:0000313" key="10">
    <source>
        <dbReference type="EMBL" id="MBA6152940.1"/>
    </source>
</evidence>
<keyword evidence="11" id="KW-1185">Reference proteome</keyword>
<keyword evidence="4" id="KW-0479">Metal-binding</keyword>
<dbReference type="Pfam" id="PF22633">
    <property type="entry name" value="F5_F8_type_C_2"/>
    <property type="match status" value="1"/>
</dbReference>
<evidence type="ECO:0000256" key="5">
    <source>
        <dbReference type="ARBA" id="ARBA00022729"/>
    </source>
</evidence>
<dbReference type="PANTHER" id="PTHR45713">
    <property type="entry name" value="FTP DOMAIN-CONTAINING PROTEIN"/>
    <property type="match status" value="1"/>
</dbReference>
<sequence length="962" mass="103612">MKNSTYSLLLSVLILYGFQGFSQNLGPNLALGQPTSQSSVGWGGNPEKAVDGNTSGFFDNDNLPNNSVTHTADGDYDAWWRVDLGELYDLSQIRIYNRTDELERLAGAEVYVGNINSQDVDDYRLVGILNSRTIQVVSIDLGIARYIMIRQDDILSLAEVEVYANPLNCPPAGSSCDDGDPNTINDEQDGDCNCLGTVILCEDLSIAYQINSDQRVDGVTEVTVAAGDDIGLFLNLEGVDYTVTDPSDTVLNSPIISDISSEQSGLYTVTSDLHPIVHFVDSAEFLTENGRASNAVDDDPNTIWHTEWSAIDDPYPHEIVIDLRTESVVSGLDYLPRQDGILHGMIAEYEIYVSNSTTNWGSPVASAHNDNTGTNVPWAYNADLKTVAFTETQGRYVRFVALSEGGDNDWASAAEITVISEPITPCVKTIQINVGTAYVYDGMSWLPSDPNIGSVGIHDSILIDSGDAEISNDISCYSVTIAPGAGLTINNGVTLTANRTILQSTSLTYSSLILNGEINGPVNYERHVNVIGNSAGGGNDLISAPVINQTFGFFASEPANNSLAASGTLRAFAPYNTAAGAYQNYDVNTNASTIIASGVGFRAATAEGSNLTFTGLVSKSNVQVAMSDASAGRAWNLIGNPYPSYLDVESFFTANNVNQLEDEYVAVYGYTGSRDSWEIYNQANVPSGTLMAPGQGFFVKAKSGAGSIIFTPAMRRTGTTDDFISGRPGGNSKALSKLNLSSASNTASTSIYFIEGTTRGLDRGYDAAAYSATKVDFSMFTNLLEDHTGLDIAIQSLPYNDFKNVIVPLGVKAKKGSELTISIDDASTLPPNINVYLEDTKTKTLTLLNNGDFKYTPTTDVNGSGRFNVHYSSRTLSIDDIESNDNLRIFTTASPKSLYIVGQLTNSTIAYLYDIQGRRVLSKVLNANSTENTMDISTLSPGVYVVKINNDHQTKTQRVIIR</sequence>
<comment type="subunit">
    <text evidence="3">Homotrimer.</text>
</comment>
<dbReference type="Proteomes" id="UP000541857">
    <property type="component" value="Unassembled WGS sequence"/>
</dbReference>
<dbReference type="GO" id="GO:0042806">
    <property type="term" value="F:fucose binding"/>
    <property type="evidence" value="ECO:0007669"/>
    <property type="project" value="UniProtKB-ARBA"/>
</dbReference>
<keyword evidence="7" id="KW-0106">Calcium</keyword>
<dbReference type="InterPro" id="IPR026444">
    <property type="entry name" value="Secre_tail"/>
</dbReference>
<evidence type="ECO:0000256" key="7">
    <source>
        <dbReference type="ARBA" id="ARBA00022837"/>
    </source>
</evidence>
<comment type="function">
    <text evidence="1">Acts as a defensive agent. Recognizes blood group fucosylated oligosaccharides including A, B, H and Lewis B-type antigens. Does not recognize Lewis A antigen and has low affinity for monovalent haptens.</text>
</comment>
<dbReference type="NCBIfam" id="TIGR04183">
    <property type="entry name" value="Por_Secre_tail"/>
    <property type="match status" value="1"/>
</dbReference>
<dbReference type="GO" id="GO:0010185">
    <property type="term" value="P:regulation of cellular defense response"/>
    <property type="evidence" value="ECO:0007669"/>
    <property type="project" value="UniProtKB-ARBA"/>
</dbReference>
<reference evidence="10 11" key="1">
    <citation type="submission" date="2020-07" db="EMBL/GenBank/DDBJ databases">
        <title>Bacterium isolated from marine sediment.</title>
        <authorList>
            <person name="Shang D."/>
        </authorList>
    </citation>
    <scope>NUCLEOTIDE SEQUENCE [LARGE SCALE GENOMIC DNA]</scope>
    <source>
        <strain evidence="10 11">F6074</strain>
    </source>
</reference>
<dbReference type="SUPFAM" id="SSF49785">
    <property type="entry name" value="Galactose-binding domain-like"/>
    <property type="match status" value="2"/>
</dbReference>
<comment type="caution">
    <text evidence="10">The sequence shown here is derived from an EMBL/GenBank/DDBJ whole genome shotgun (WGS) entry which is preliminary data.</text>
</comment>
<feature type="domain" description="F5/8 type C" evidence="9">
    <location>
        <begin position="261"/>
        <end position="421"/>
    </location>
</feature>
<keyword evidence="5" id="KW-0732">Signal</keyword>
<evidence type="ECO:0000256" key="8">
    <source>
        <dbReference type="ARBA" id="ARBA00023157"/>
    </source>
</evidence>
<accession>A0A7W2M583</accession>
<evidence type="ECO:0000259" key="9">
    <source>
        <dbReference type="PROSITE" id="PS50022"/>
    </source>
</evidence>
<dbReference type="PROSITE" id="PS50022">
    <property type="entry name" value="FA58C_3"/>
    <property type="match status" value="1"/>
</dbReference>
<proteinExistence type="inferred from homology"/>
<comment type="similarity">
    <text evidence="2">Belongs to the fucolectin family.</text>
</comment>
<keyword evidence="6" id="KW-0430">Lectin</keyword>
<dbReference type="Gene3D" id="2.60.120.260">
    <property type="entry name" value="Galactose-binding domain-like"/>
    <property type="match status" value="2"/>
</dbReference>
<keyword evidence="8" id="KW-1015">Disulfide bond</keyword>